<dbReference type="OrthoDB" id="7391283at2"/>
<gene>
    <name evidence="2" type="ORF">GRI42_07325</name>
</gene>
<feature type="transmembrane region" description="Helical" evidence="1">
    <location>
        <begin position="119"/>
        <end position="140"/>
    </location>
</feature>
<dbReference type="RefSeq" id="WP_160607637.1">
    <property type="nucleotide sequence ID" value="NZ_JAHVHS010000002.1"/>
</dbReference>
<protein>
    <submittedName>
        <fullName evidence="2">Uncharacterized protein</fullName>
    </submittedName>
</protein>
<comment type="caution">
    <text evidence="2">The sequence shown here is derived from an EMBL/GenBank/DDBJ whole genome shotgun (WGS) entry which is preliminary data.</text>
</comment>
<feature type="transmembrane region" description="Helical" evidence="1">
    <location>
        <begin position="36"/>
        <end position="55"/>
    </location>
</feature>
<keyword evidence="1" id="KW-0472">Membrane</keyword>
<dbReference type="AlphaFoldDB" id="A0A844Y1X8"/>
<dbReference type="EMBL" id="WTYF01000004">
    <property type="protein sequence ID" value="MXO51112.1"/>
    <property type="molecule type" value="Genomic_DNA"/>
</dbReference>
<keyword evidence="3" id="KW-1185">Reference proteome</keyword>
<feature type="transmembrane region" description="Helical" evidence="1">
    <location>
        <begin position="61"/>
        <end position="81"/>
    </location>
</feature>
<organism evidence="2 3">
    <name type="scientific">Qipengyuania gaetbuli</name>
    <dbReference type="NCBI Taxonomy" id="266952"/>
    <lineage>
        <taxon>Bacteria</taxon>
        <taxon>Pseudomonadati</taxon>
        <taxon>Pseudomonadota</taxon>
        <taxon>Alphaproteobacteria</taxon>
        <taxon>Sphingomonadales</taxon>
        <taxon>Erythrobacteraceae</taxon>
        <taxon>Qipengyuania</taxon>
    </lineage>
</organism>
<keyword evidence="1" id="KW-1133">Transmembrane helix</keyword>
<keyword evidence="1" id="KW-0812">Transmembrane</keyword>
<proteinExistence type="predicted"/>
<sequence>MVKHFSRELVAEQARIVETPVKHHEVDRTFELPRGLYVATVGLYLGFIAVMAAGLPSSGLAIPMVIFAFFIVAAFGVPTIWTRLSPETRSKALSFGQLKTKGIMTHTGRLPARDAAVQVLILPAIVFTWGLVAVTVASLVR</sequence>
<evidence type="ECO:0000256" key="1">
    <source>
        <dbReference type="SAM" id="Phobius"/>
    </source>
</evidence>
<evidence type="ECO:0000313" key="3">
    <source>
        <dbReference type="Proteomes" id="UP000444185"/>
    </source>
</evidence>
<evidence type="ECO:0000313" key="2">
    <source>
        <dbReference type="EMBL" id="MXO51112.1"/>
    </source>
</evidence>
<reference evidence="2 3" key="1">
    <citation type="submission" date="2019-12" db="EMBL/GenBank/DDBJ databases">
        <title>Genomic-based taxomic classification of the family Erythrobacteraceae.</title>
        <authorList>
            <person name="Xu L."/>
        </authorList>
    </citation>
    <scope>NUCLEOTIDE SEQUENCE [LARGE SCALE GENOMIC DNA]</scope>
    <source>
        <strain evidence="2 3">DSM 16225</strain>
    </source>
</reference>
<dbReference type="Proteomes" id="UP000444185">
    <property type="component" value="Unassembled WGS sequence"/>
</dbReference>
<name>A0A844Y1X8_9SPHN</name>
<accession>A0A844Y1X8</accession>